<dbReference type="GeneID" id="37110128"/>
<feature type="compositionally biased region" description="Low complexity" evidence="1">
    <location>
        <begin position="1"/>
        <end position="15"/>
    </location>
</feature>
<dbReference type="OrthoDB" id="4359445at2759"/>
<feature type="non-terminal residue" evidence="2">
    <location>
        <position position="178"/>
    </location>
</feature>
<organism evidence="2 3">
    <name type="scientific">Aspergillus sclerotioniger CBS 115572</name>
    <dbReference type="NCBI Taxonomy" id="1450535"/>
    <lineage>
        <taxon>Eukaryota</taxon>
        <taxon>Fungi</taxon>
        <taxon>Dikarya</taxon>
        <taxon>Ascomycota</taxon>
        <taxon>Pezizomycotina</taxon>
        <taxon>Eurotiomycetes</taxon>
        <taxon>Eurotiomycetidae</taxon>
        <taxon>Eurotiales</taxon>
        <taxon>Aspergillaceae</taxon>
        <taxon>Aspergillus</taxon>
        <taxon>Aspergillus subgen. Circumdati</taxon>
    </lineage>
</organism>
<feature type="region of interest" description="Disordered" evidence="1">
    <location>
        <begin position="1"/>
        <end position="47"/>
    </location>
</feature>
<dbReference type="Proteomes" id="UP000246702">
    <property type="component" value="Unassembled WGS sequence"/>
</dbReference>
<proteinExistence type="predicted"/>
<gene>
    <name evidence="2" type="ORF">BO94DRAFT_462669</name>
</gene>
<evidence type="ECO:0000256" key="1">
    <source>
        <dbReference type="SAM" id="MobiDB-lite"/>
    </source>
</evidence>
<protein>
    <submittedName>
        <fullName evidence="2">Uncharacterized protein</fullName>
    </submittedName>
</protein>
<sequence length="178" mass="19631">MEDALDSLLDLPLDPSELRDGADSDQESDSEASNEPIPPPPPLQRFPSLDAAWQSLQAFAQGNGFAVVKRRSRPDRQTGEVQATFGEWRLIVHDPTHNHGGASASSLPSFRRAALKRHHNQIAAMLHQSLPPRQIISILEFQDPNTPIRARDIYNLRHRLDMGLLGGRSPVDGLIGAL</sequence>
<accession>A0A317X0C9</accession>
<reference evidence="2 3" key="1">
    <citation type="submission" date="2016-12" db="EMBL/GenBank/DDBJ databases">
        <title>The genomes of Aspergillus section Nigri reveals drivers in fungal speciation.</title>
        <authorList>
            <consortium name="DOE Joint Genome Institute"/>
            <person name="Vesth T.C."/>
            <person name="Nybo J."/>
            <person name="Theobald S."/>
            <person name="Brandl J."/>
            <person name="Frisvad J.C."/>
            <person name="Nielsen K.F."/>
            <person name="Lyhne E.K."/>
            <person name="Kogle M.E."/>
            <person name="Kuo A."/>
            <person name="Riley R."/>
            <person name="Clum A."/>
            <person name="Nolan M."/>
            <person name="Lipzen A."/>
            <person name="Salamov A."/>
            <person name="Henrissat B."/>
            <person name="Wiebenga A."/>
            <person name="De Vries R.P."/>
            <person name="Grigoriev I.V."/>
            <person name="Mortensen U.H."/>
            <person name="Andersen M.R."/>
            <person name="Baker S.E."/>
        </authorList>
    </citation>
    <scope>NUCLEOTIDE SEQUENCE [LARGE SCALE GENOMIC DNA]</scope>
    <source>
        <strain evidence="2 3">CBS 115572</strain>
    </source>
</reference>
<evidence type="ECO:0000313" key="3">
    <source>
        <dbReference type="Proteomes" id="UP000246702"/>
    </source>
</evidence>
<evidence type="ECO:0000313" key="2">
    <source>
        <dbReference type="EMBL" id="PWY91621.1"/>
    </source>
</evidence>
<keyword evidence="3" id="KW-1185">Reference proteome</keyword>
<feature type="compositionally biased region" description="Acidic residues" evidence="1">
    <location>
        <begin position="23"/>
        <end position="32"/>
    </location>
</feature>
<name>A0A317X0C9_9EURO</name>
<comment type="caution">
    <text evidence="2">The sequence shown here is derived from an EMBL/GenBank/DDBJ whole genome shotgun (WGS) entry which is preliminary data.</text>
</comment>
<dbReference type="RefSeq" id="XP_025469349.1">
    <property type="nucleotide sequence ID" value="XM_025607985.1"/>
</dbReference>
<dbReference type="AlphaFoldDB" id="A0A317X0C9"/>
<dbReference type="EMBL" id="MSFK01000009">
    <property type="protein sequence ID" value="PWY91621.1"/>
    <property type="molecule type" value="Genomic_DNA"/>
</dbReference>